<dbReference type="eggNOG" id="ENOG502ZSP0">
    <property type="taxonomic scope" value="Bacteria"/>
</dbReference>
<dbReference type="HOGENOM" id="CLU_2410503_0_0_9"/>
<reference evidence="1 2" key="1">
    <citation type="journal article" date="2011" name="J. Bacteriol.">
        <title>Complete genome sequence of Paenibacillus polymyxa SC2, a strain of plant growth-promoting Rhizobacterium with broad-spectrum antimicrobial activity.</title>
        <authorList>
            <person name="Ma M."/>
            <person name="Wang C."/>
            <person name="Ding Y."/>
            <person name="Li L."/>
            <person name="Shen D."/>
            <person name="Jiang X."/>
            <person name="Guan D."/>
            <person name="Cao F."/>
            <person name="Chen H."/>
            <person name="Feng R."/>
            <person name="Wang X."/>
            <person name="Ge Y."/>
            <person name="Yao L."/>
            <person name="Bing X."/>
            <person name="Yang X."/>
            <person name="Li J."/>
            <person name="Du B."/>
        </authorList>
    </citation>
    <scope>NUCLEOTIDE SEQUENCE [LARGE SCALE GENOMIC DNA]</scope>
    <source>
        <strain evidence="1 2">SC2</strain>
    </source>
</reference>
<dbReference type="AlphaFoldDB" id="E3EFS9"/>
<evidence type="ECO:0000313" key="1">
    <source>
        <dbReference type="EMBL" id="ADO55801.1"/>
    </source>
</evidence>
<dbReference type="EMBL" id="CP002213">
    <property type="protein sequence ID" value="ADO55801.1"/>
    <property type="molecule type" value="Genomic_DNA"/>
</dbReference>
<dbReference type="KEGG" id="ppm:PPSC2_08630"/>
<organism evidence="1 2">
    <name type="scientific">Paenibacillus polymyxa (strain SC2)</name>
    <name type="common">Bacillus polymyxa</name>
    <dbReference type="NCBI Taxonomy" id="886882"/>
    <lineage>
        <taxon>Bacteria</taxon>
        <taxon>Bacillati</taxon>
        <taxon>Bacillota</taxon>
        <taxon>Bacilli</taxon>
        <taxon>Bacillales</taxon>
        <taxon>Paenibacillaceae</taxon>
        <taxon>Paenibacillus</taxon>
    </lineage>
</organism>
<gene>
    <name evidence="1" type="ORF">PPSC2_08630</name>
</gene>
<proteinExistence type="predicted"/>
<accession>E3EFS9</accession>
<evidence type="ECO:0000313" key="2">
    <source>
        <dbReference type="Proteomes" id="UP000006868"/>
    </source>
</evidence>
<name>E3EFS9_PAEPS</name>
<dbReference type="PATRIC" id="fig|886882.15.peg.1817"/>
<protein>
    <submittedName>
        <fullName evidence="1">Uncharacterized protein</fullName>
    </submittedName>
</protein>
<dbReference type="RefSeq" id="WP_013370420.1">
    <property type="nucleotide sequence ID" value="NC_014622.2"/>
</dbReference>
<sequence>METKWLAYRIFPEPLGTTYQDYDLMNRADVEKLFDYCQILEAMISRQGWQFLINHHSYPVLFEINEGSEWFDCESVEEFIFEVEAHIDSLPI</sequence>
<dbReference type="Proteomes" id="UP000006868">
    <property type="component" value="Chromosome"/>
</dbReference>
<dbReference type="OrthoDB" id="983066at2"/>